<keyword evidence="2" id="KW-1185">Reference proteome</keyword>
<protein>
    <submittedName>
        <fullName evidence="1">Uncharacterized protein</fullName>
    </submittedName>
</protein>
<organism evidence="1 2">
    <name type="scientific">Rhododendron simsii</name>
    <name type="common">Sims's rhododendron</name>
    <dbReference type="NCBI Taxonomy" id="118357"/>
    <lineage>
        <taxon>Eukaryota</taxon>
        <taxon>Viridiplantae</taxon>
        <taxon>Streptophyta</taxon>
        <taxon>Embryophyta</taxon>
        <taxon>Tracheophyta</taxon>
        <taxon>Spermatophyta</taxon>
        <taxon>Magnoliopsida</taxon>
        <taxon>eudicotyledons</taxon>
        <taxon>Gunneridae</taxon>
        <taxon>Pentapetalae</taxon>
        <taxon>asterids</taxon>
        <taxon>Ericales</taxon>
        <taxon>Ericaceae</taxon>
        <taxon>Ericoideae</taxon>
        <taxon>Rhodoreae</taxon>
        <taxon>Rhododendron</taxon>
    </lineage>
</organism>
<reference evidence="1" key="1">
    <citation type="submission" date="2019-11" db="EMBL/GenBank/DDBJ databases">
        <authorList>
            <person name="Liu Y."/>
            <person name="Hou J."/>
            <person name="Li T.-Q."/>
            <person name="Guan C.-H."/>
            <person name="Wu X."/>
            <person name="Wu H.-Z."/>
            <person name="Ling F."/>
            <person name="Zhang R."/>
            <person name="Shi X.-G."/>
            <person name="Ren J.-P."/>
            <person name="Chen E.-F."/>
            <person name="Sun J.-M."/>
        </authorList>
    </citation>
    <scope>NUCLEOTIDE SEQUENCE</scope>
    <source>
        <strain evidence="1">Adult_tree_wgs_1</strain>
        <tissue evidence="1">Leaves</tissue>
    </source>
</reference>
<dbReference type="Proteomes" id="UP000626092">
    <property type="component" value="Unassembled WGS sequence"/>
</dbReference>
<name>A0A834GC56_RHOSS</name>
<proteinExistence type="predicted"/>
<dbReference type="AlphaFoldDB" id="A0A834GC56"/>
<dbReference type="EMBL" id="WJXA01000011">
    <property type="protein sequence ID" value="KAF7127978.1"/>
    <property type="molecule type" value="Genomic_DNA"/>
</dbReference>
<comment type="caution">
    <text evidence="1">The sequence shown here is derived from an EMBL/GenBank/DDBJ whole genome shotgun (WGS) entry which is preliminary data.</text>
</comment>
<dbReference type="OrthoDB" id="10292591at2759"/>
<accession>A0A834GC56</accession>
<evidence type="ECO:0000313" key="2">
    <source>
        <dbReference type="Proteomes" id="UP000626092"/>
    </source>
</evidence>
<evidence type="ECO:0000313" key="1">
    <source>
        <dbReference type="EMBL" id="KAF7127978.1"/>
    </source>
</evidence>
<sequence>MENWLGKQCGADSDPWVAEEGRNLKVLYMIAGYTSYWKRNIVHELFREDDAGGILAINSIASRDLVGRLVWHHTIQMLCTSLSLSPMENLENCQQIQQV</sequence>
<gene>
    <name evidence="1" type="ORF">RHSIM_Rhsim11G0198800</name>
</gene>